<name>A0A7J3X9K3_THEPE</name>
<proteinExistence type="predicted"/>
<keyword evidence="1" id="KW-0472">Membrane</keyword>
<organism evidence="2">
    <name type="scientific">Thermofilum pendens</name>
    <dbReference type="NCBI Taxonomy" id="2269"/>
    <lineage>
        <taxon>Archaea</taxon>
        <taxon>Thermoproteota</taxon>
        <taxon>Thermoprotei</taxon>
        <taxon>Thermofilales</taxon>
        <taxon>Thermofilaceae</taxon>
        <taxon>Thermofilum</taxon>
    </lineage>
</organism>
<keyword evidence="1" id="KW-0812">Transmembrane</keyword>
<evidence type="ECO:0008006" key="3">
    <source>
        <dbReference type="Google" id="ProtNLM"/>
    </source>
</evidence>
<sequence>MARVLKRRRGGLPPIVTVLIVLAAVAAAGLVAWFMLATTSAAVKQPVLEVTGAYYLPTGTFRLFLTVRNLGASDVTLRFSSINCASGGSFSNGTYSSITIAKGSSAVARFSSASGTIKDGDLCVAPVSITSPTSATITLQFRVIAP</sequence>
<evidence type="ECO:0000256" key="1">
    <source>
        <dbReference type="SAM" id="Phobius"/>
    </source>
</evidence>
<feature type="transmembrane region" description="Helical" evidence="1">
    <location>
        <begin position="12"/>
        <end position="36"/>
    </location>
</feature>
<reference evidence="2" key="1">
    <citation type="journal article" date="2020" name="mSystems">
        <title>Genome- and Community-Level Interaction Insights into Carbon Utilization and Element Cycling Functions of Hydrothermarchaeota in Hydrothermal Sediment.</title>
        <authorList>
            <person name="Zhou Z."/>
            <person name="Liu Y."/>
            <person name="Xu W."/>
            <person name="Pan J."/>
            <person name="Luo Z.H."/>
            <person name="Li M."/>
        </authorList>
    </citation>
    <scope>NUCLEOTIDE SEQUENCE [LARGE SCALE GENOMIC DNA]</scope>
    <source>
        <strain evidence="2">SpSt-1125</strain>
    </source>
</reference>
<dbReference type="EMBL" id="DRZM01000229">
    <property type="protein sequence ID" value="HHP05715.1"/>
    <property type="molecule type" value="Genomic_DNA"/>
</dbReference>
<protein>
    <recommendedName>
        <fullName evidence="3">DUF4352 domain-containing protein</fullName>
    </recommendedName>
</protein>
<gene>
    <name evidence="2" type="ORF">ENM88_08250</name>
</gene>
<comment type="caution">
    <text evidence="2">The sequence shown here is derived from an EMBL/GenBank/DDBJ whole genome shotgun (WGS) entry which is preliminary data.</text>
</comment>
<dbReference type="AlphaFoldDB" id="A0A7J3X9K3"/>
<accession>A0A7J3X9K3</accession>
<evidence type="ECO:0000313" key="2">
    <source>
        <dbReference type="EMBL" id="HHP05715.1"/>
    </source>
</evidence>
<keyword evidence="1" id="KW-1133">Transmembrane helix</keyword>